<feature type="domain" description="ATP synthase epsilon subunit C-terminal" evidence="14">
    <location>
        <begin position="85"/>
        <end position="128"/>
    </location>
</feature>
<evidence type="ECO:0000256" key="9">
    <source>
        <dbReference type="ARBA" id="ARBA00023196"/>
    </source>
</evidence>
<dbReference type="FunFam" id="1.20.5.440:FF:000001">
    <property type="entry name" value="ATP synthase epsilon chain"/>
    <property type="match status" value="1"/>
</dbReference>
<evidence type="ECO:0000313" key="16">
    <source>
        <dbReference type="EMBL" id="BBK23435.1"/>
    </source>
</evidence>
<sequence length="131" mass="14980">MIKLKIITPLGLYKECEVASVHVATVDGETTILPNHMPIVAMLKTCECILEENKEKKHYALAGGILQFHDNEMRILSDAIEGQHEIDIERARRAKERAERRLAKQDDKTNINRAEVALTKAVNRIKVYEHH</sequence>
<feature type="coiled-coil region" evidence="13">
    <location>
        <begin position="81"/>
        <end position="108"/>
    </location>
</feature>
<keyword evidence="17" id="KW-1185">Reference proteome</keyword>
<dbReference type="InterPro" id="IPR020547">
    <property type="entry name" value="ATP_synth_F1_esu_C"/>
</dbReference>
<dbReference type="GO" id="GO:0005886">
    <property type="term" value="C:plasma membrane"/>
    <property type="evidence" value="ECO:0007669"/>
    <property type="project" value="UniProtKB-SubCell"/>
</dbReference>
<dbReference type="GO" id="GO:0045259">
    <property type="term" value="C:proton-transporting ATP synthase complex"/>
    <property type="evidence" value="ECO:0007669"/>
    <property type="project" value="UniProtKB-KW"/>
</dbReference>
<dbReference type="InterPro" id="IPR020546">
    <property type="entry name" value="ATP_synth_F1_dsu/esu_N"/>
</dbReference>
<comment type="similarity">
    <text evidence="3 11 12">Belongs to the ATPase epsilon chain family.</text>
</comment>
<evidence type="ECO:0000256" key="5">
    <source>
        <dbReference type="ARBA" id="ARBA00022475"/>
    </source>
</evidence>
<keyword evidence="5 11" id="KW-1003">Cell membrane</keyword>
<evidence type="ECO:0000256" key="6">
    <source>
        <dbReference type="ARBA" id="ARBA00022781"/>
    </source>
</evidence>
<dbReference type="AlphaFoldDB" id="A0A6N4TLZ2"/>
<gene>
    <name evidence="11 16" type="primary">atpC</name>
    <name evidence="16" type="ORF">Aargi30884_23380</name>
</gene>
<evidence type="ECO:0000256" key="12">
    <source>
        <dbReference type="RuleBase" id="RU003656"/>
    </source>
</evidence>
<dbReference type="SUPFAM" id="SSF51344">
    <property type="entry name" value="Epsilon subunit of F1F0-ATP synthase N-terminal domain"/>
    <property type="match status" value="1"/>
</dbReference>
<proteinExistence type="inferred from homology"/>
<dbReference type="PANTHER" id="PTHR13822">
    <property type="entry name" value="ATP SYNTHASE DELTA/EPSILON CHAIN"/>
    <property type="match status" value="1"/>
</dbReference>
<protein>
    <recommendedName>
        <fullName evidence="11">ATP synthase epsilon chain</fullName>
    </recommendedName>
    <alternativeName>
        <fullName evidence="11">ATP synthase F1 sector epsilon subunit</fullName>
    </alternativeName>
    <alternativeName>
        <fullName evidence="11">F-ATPase epsilon subunit</fullName>
    </alternativeName>
</protein>
<evidence type="ECO:0000313" key="17">
    <source>
        <dbReference type="Proteomes" id="UP000464754"/>
    </source>
</evidence>
<evidence type="ECO:0000256" key="11">
    <source>
        <dbReference type="HAMAP-Rule" id="MF_00530"/>
    </source>
</evidence>
<dbReference type="RefSeq" id="WP_115715963.1">
    <property type="nucleotide sequence ID" value="NZ_AP019695.1"/>
</dbReference>
<comment type="subcellular location">
    <subcellularLocation>
        <location evidence="2 11">Cell membrane</location>
        <topology evidence="2 11">Peripheral membrane protein</topology>
    </subcellularLocation>
</comment>
<evidence type="ECO:0000256" key="7">
    <source>
        <dbReference type="ARBA" id="ARBA00023065"/>
    </source>
</evidence>
<dbReference type="KEGG" id="aarg:Aargi30884_23380"/>
<dbReference type="Gene3D" id="1.20.5.440">
    <property type="entry name" value="ATP synthase delta/epsilon subunit, C-terminal domain"/>
    <property type="match status" value="1"/>
</dbReference>
<dbReference type="GO" id="GO:0005524">
    <property type="term" value="F:ATP binding"/>
    <property type="evidence" value="ECO:0007669"/>
    <property type="project" value="UniProtKB-UniRule"/>
</dbReference>
<reference evidence="17" key="1">
    <citation type="submission" date="2019-05" db="EMBL/GenBank/DDBJ databases">
        <title>Complete genome sequencing of Absiella argi strain JCM 30884.</title>
        <authorList>
            <person name="Sakamoto M."/>
            <person name="Murakami T."/>
            <person name="Mori H."/>
        </authorList>
    </citation>
    <scope>NUCLEOTIDE SEQUENCE [LARGE SCALE GENOMIC DNA]</scope>
    <source>
        <strain evidence="17">JCM 30884</strain>
    </source>
</reference>
<evidence type="ECO:0000256" key="4">
    <source>
        <dbReference type="ARBA" id="ARBA00022448"/>
    </source>
</evidence>
<keyword evidence="13" id="KW-0175">Coiled coil</keyword>
<dbReference type="InterPro" id="IPR036771">
    <property type="entry name" value="ATPsynth_dsu/esu_N"/>
</dbReference>
<dbReference type="InterPro" id="IPR001469">
    <property type="entry name" value="ATP_synth_F1_dsu/esu"/>
</dbReference>
<accession>A0A6N4TLZ2</accession>
<comment type="subunit">
    <text evidence="11 12">F-type ATPases have 2 components, CF(1) - the catalytic core - and CF(0) - the membrane proton channel. CF(1) has five subunits: alpha(3), beta(3), gamma(1), delta(1), epsilon(1). CF(0) has three main subunits: a, b and c.</text>
</comment>
<keyword evidence="6 11" id="KW-0375">Hydrogen ion transport</keyword>
<evidence type="ECO:0000256" key="3">
    <source>
        <dbReference type="ARBA" id="ARBA00005712"/>
    </source>
</evidence>
<dbReference type="EMBL" id="AP019695">
    <property type="protein sequence ID" value="BBK23435.1"/>
    <property type="molecule type" value="Genomic_DNA"/>
</dbReference>
<name>A0A6N4TLZ2_9FIRM</name>
<keyword evidence="10 11" id="KW-0066">ATP synthesis</keyword>
<evidence type="ECO:0000256" key="13">
    <source>
        <dbReference type="SAM" id="Coils"/>
    </source>
</evidence>
<dbReference type="Pfam" id="PF00401">
    <property type="entry name" value="ATP-synt_DE"/>
    <property type="match status" value="1"/>
</dbReference>
<dbReference type="NCBIfam" id="TIGR01216">
    <property type="entry name" value="ATP_synt_epsi"/>
    <property type="match status" value="1"/>
</dbReference>
<dbReference type="GO" id="GO:0046933">
    <property type="term" value="F:proton-transporting ATP synthase activity, rotational mechanism"/>
    <property type="evidence" value="ECO:0007669"/>
    <property type="project" value="UniProtKB-UniRule"/>
</dbReference>
<keyword evidence="8 11" id="KW-0472">Membrane</keyword>
<dbReference type="Proteomes" id="UP000464754">
    <property type="component" value="Chromosome"/>
</dbReference>
<dbReference type="CDD" id="cd12152">
    <property type="entry name" value="F1-ATPase_delta"/>
    <property type="match status" value="1"/>
</dbReference>
<evidence type="ECO:0000256" key="8">
    <source>
        <dbReference type="ARBA" id="ARBA00023136"/>
    </source>
</evidence>
<dbReference type="PANTHER" id="PTHR13822:SF10">
    <property type="entry name" value="ATP SYNTHASE EPSILON CHAIN, CHLOROPLASTIC"/>
    <property type="match status" value="1"/>
</dbReference>
<evidence type="ECO:0000259" key="15">
    <source>
        <dbReference type="Pfam" id="PF02823"/>
    </source>
</evidence>
<keyword evidence="7 11" id="KW-0406">Ion transport</keyword>
<dbReference type="InterPro" id="IPR036794">
    <property type="entry name" value="ATP_F1_dsu/esu_C_sf"/>
</dbReference>
<evidence type="ECO:0000259" key="14">
    <source>
        <dbReference type="Pfam" id="PF00401"/>
    </source>
</evidence>
<keyword evidence="9 11" id="KW-0139">CF(1)</keyword>
<dbReference type="SUPFAM" id="SSF46604">
    <property type="entry name" value="Epsilon subunit of F1F0-ATP synthase C-terminal domain"/>
    <property type="match status" value="1"/>
</dbReference>
<organism evidence="16 17">
    <name type="scientific">Amedibacterium intestinale</name>
    <dbReference type="NCBI Taxonomy" id="2583452"/>
    <lineage>
        <taxon>Bacteria</taxon>
        <taxon>Bacillati</taxon>
        <taxon>Bacillota</taxon>
        <taxon>Erysipelotrichia</taxon>
        <taxon>Erysipelotrichales</taxon>
        <taxon>Erysipelotrichaceae</taxon>
        <taxon>Amedibacterium</taxon>
    </lineage>
</organism>
<evidence type="ECO:0000256" key="1">
    <source>
        <dbReference type="ARBA" id="ARBA00003543"/>
    </source>
</evidence>
<dbReference type="HAMAP" id="MF_00530">
    <property type="entry name" value="ATP_synth_epsil_bac"/>
    <property type="match status" value="1"/>
</dbReference>
<evidence type="ECO:0000256" key="10">
    <source>
        <dbReference type="ARBA" id="ARBA00023310"/>
    </source>
</evidence>
<keyword evidence="4 11" id="KW-0813">Transport</keyword>
<dbReference type="Gene3D" id="2.60.15.10">
    <property type="entry name" value="F0F1 ATP synthase delta/epsilon subunit, N-terminal"/>
    <property type="match status" value="1"/>
</dbReference>
<dbReference type="Pfam" id="PF02823">
    <property type="entry name" value="ATP-synt_DE_N"/>
    <property type="match status" value="1"/>
</dbReference>
<comment type="function">
    <text evidence="1 11">Produces ATP from ADP in the presence of a proton gradient across the membrane.</text>
</comment>
<evidence type="ECO:0000256" key="2">
    <source>
        <dbReference type="ARBA" id="ARBA00004202"/>
    </source>
</evidence>
<feature type="domain" description="ATP synthase F1 complex delta/epsilon subunit N-terminal" evidence="15">
    <location>
        <begin position="2"/>
        <end position="79"/>
    </location>
</feature>